<evidence type="ECO:0000256" key="1">
    <source>
        <dbReference type="ARBA" id="ARBA00010515"/>
    </source>
</evidence>
<dbReference type="PROSITE" id="PS00708">
    <property type="entry name" value="PRO_ENDOPEP_SER"/>
    <property type="match status" value="1"/>
</dbReference>
<dbReference type="PROSITE" id="PS01174">
    <property type="entry name" value="LIPASE_GDXG_SER"/>
    <property type="match status" value="1"/>
</dbReference>
<dbReference type="Gene3D" id="3.40.50.1820">
    <property type="entry name" value="alpha/beta hydrolase"/>
    <property type="match status" value="1"/>
</dbReference>
<organism evidence="5 6">
    <name type="scientific">Antrihabitans stalactiti</name>
    <dbReference type="NCBI Taxonomy" id="2584121"/>
    <lineage>
        <taxon>Bacteria</taxon>
        <taxon>Bacillati</taxon>
        <taxon>Actinomycetota</taxon>
        <taxon>Actinomycetes</taxon>
        <taxon>Mycobacteriales</taxon>
        <taxon>Nocardiaceae</taxon>
        <taxon>Antrihabitans</taxon>
    </lineage>
</organism>
<feature type="domain" description="Alpha/beta hydrolase fold-3" evidence="4">
    <location>
        <begin position="98"/>
        <end position="305"/>
    </location>
</feature>
<dbReference type="InterPro" id="IPR002471">
    <property type="entry name" value="Pept_S9_AS"/>
</dbReference>
<evidence type="ECO:0000259" key="4">
    <source>
        <dbReference type="Pfam" id="PF07859"/>
    </source>
</evidence>
<dbReference type="RefSeq" id="WP_169590292.1">
    <property type="nucleotide sequence ID" value="NZ_VCQU01000007.1"/>
</dbReference>
<comment type="similarity">
    <text evidence="1">Belongs to the 'GDXG' lipolytic enzyme family.</text>
</comment>
<accession>A0A848KL92</accession>
<dbReference type="GO" id="GO:0006508">
    <property type="term" value="P:proteolysis"/>
    <property type="evidence" value="ECO:0007669"/>
    <property type="project" value="InterPro"/>
</dbReference>
<dbReference type="InterPro" id="IPR029058">
    <property type="entry name" value="AB_hydrolase_fold"/>
</dbReference>
<dbReference type="GO" id="GO:0004252">
    <property type="term" value="F:serine-type endopeptidase activity"/>
    <property type="evidence" value="ECO:0007669"/>
    <property type="project" value="InterPro"/>
</dbReference>
<dbReference type="PANTHER" id="PTHR48081">
    <property type="entry name" value="AB HYDROLASE SUPERFAMILY PROTEIN C4A8.06C"/>
    <property type="match status" value="1"/>
</dbReference>
<dbReference type="Pfam" id="PF07859">
    <property type="entry name" value="Abhydrolase_3"/>
    <property type="match status" value="1"/>
</dbReference>
<evidence type="ECO:0000256" key="2">
    <source>
        <dbReference type="ARBA" id="ARBA00022801"/>
    </source>
</evidence>
<evidence type="ECO:0000256" key="3">
    <source>
        <dbReference type="PROSITE-ProRule" id="PRU10038"/>
    </source>
</evidence>
<evidence type="ECO:0000313" key="5">
    <source>
        <dbReference type="EMBL" id="NMN97432.1"/>
    </source>
</evidence>
<dbReference type="Proteomes" id="UP000535543">
    <property type="component" value="Unassembled WGS sequence"/>
</dbReference>
<dbReference type="SUPFAM" id="SSF53474">
    <property type="entry name" value="alpha/beta-Hydrolases"/>
    <property type="match status" value="1"/>
</dbReference>
<protein>
    <submittedName>
        <fullName evidence="5">Alpha/beta hydrolase</fullName>
    </submittedName>
</protein>
<name>A0A848KL92_9NOCA</name>
<comment type="caution">
    <text evidence="5">The sequence shown here is derived from an EMBL/GenBank/DDBJ whole genome shotgun (WGS) entry which is preliminary data.</text>
</comment>
<reference evidence="5 6" key="2">
    <citation type="submission" date="2020-06" db="EMBL/GenBank/DDBJ databases">
        <title>Antribacter stalactiti gen. nov., sp. nov., a new member of the family Nacardiaceae isolated from a cave.</title>
        <authorList>
            <person name="Kim I.S."/>
        </authorList>
    </citation>
    <scope>NUCLEOTIDE SEQUENCE [LARGE SCALE GENOMIC DNA]</scope>
    <source>
        <strain evidence="5 6">YC2-7</strain>
    </source>
</reference>
<sequence>MKIAAAVHRKTPSMMTVESIPGTSVRSRILSALIRAFVRPVLVAFGRWPALPWPYRLVDIAGLLLPALRGTTREWIELPDCRAELITGPGAQPHGKVILYLHGGGFITCGLRTHRRLVSRLSANAHVPALSVDYRMLPKSPISAAVDDALAAHAWLVEQGYSPANIVLAGDSAGGYLALATALALAERGFGKPAGVLCFSPVVDLFLARSESPDRRSRDPLFPLGAIEAVADIAAAAQALTMVAGGGVATKDILGADLSTLPTVLIQTGSDELLAADSHALADKLAISGVPGRLELWAGQFHVFHAGADFVPEGKAALRRSGHFIRSLPFASQDREAESA</sequence>
<proteinExistence type="inferred from homology"/>
<dbReference type="InterPro" id="IPR013094">
    <property type="entry name" value="AB_hydrolase_3"/>
</dbReference>
<dbReference type="AlphaFoldDB" id="A0A848KL92"/>
<dbReference type="EMBL" id="VCQU01000007">
    <property type="protein sequence ID" value="NMN97432.1"/>
    <property type="molecule type" value="Genomic_DNA"/>
</dbReference>
<gene>
    <name evidence="5" type="ORF">FGL95_20555</name>
</gene>
<reference evidence="5 6" key="1">
    <citation type="submission" date="2019-05" db="EMBL/GenBank/DDBJ databases">
        <authorList>
            <person name="Lee S.D."/>
        </authorList>
    </citation>
    <scope>NUCLEOTIDE SEQUENCE [LARGE SCALE GENOMIC DNA]</scope>
    <source>
        <strain evidence="5 6">YC2-7</strain>
    </source>
</reference>
<feature type="active site" evidence="3">
    <location>
        <position position="172"/>
    </location>
</feature>
<dbReference type="InterPro" id="IPR033140">
    <property type="entry name" value="Lipase_GDXG_put_SER_AS"/>
</dbReference>
<dbReference type="InterPro" id="IPR050300">
    <property type="entry name" value="GDXG_lipolytic_enzyme"/>
</dbReference>
<keyword evidence="2 5" id="KW-0378">Hydrolase</keyword>
<keyword evidence="6" id="KW-1185">Reference proteome</keyword>
<evidence type="ECO:0000313" key="6">
    <source>
        <dbReference type="Proteomes" id="UP000535543"/>
    </source>
</evidence>
<dbReference type="GO" id="GO:0004806">
    <property type="term" value="F:triacylglycerol lipase activity"/>
    <property type="evidence" value="ECO:0007669"/>
    <property type="project" value="TreeGrafter"/>
</dbReference>
<dbReference type="PANTHER" id="PTHR48081:SF30">
    <property type="entry name" value="ACETYL-HYDROLASE LIPR-RELATED"/>
    <property type="match status" value="1"/>
</dbReference>